<dbReference type="Gene3D" id="2.40.30.170">
    <property type="match status" value="1"/>
</dbReference>
<keyword evidence="1" id="KW-0813">Transport</keyword>
<protein>
    <submittedName>
        <fullName evidence="5">HlyD family efflux transporter periplasmic adaptor subunit</fullName>
    </submittedName>
</protein>
<evidence type="ECO:0000259" key="3">
    <source>
        <dbReference type="Pfam" id="PF25917"/>
    </source>
</evidence>
<dbReference type="PANTHER" id="PTHR30469:SF33">
    <property type="entry name" value="SLR1207 PROTEIN"/>
    <property type="match status" value="1"/>
</dbReference>
<evidence type="ECO:0000259" key="4">
    <source>
        <dbReference type="Pfam" id="PF25967"/>
    </source>
</evidence>
<comment type="caution">
    <text evidence="5">The sequence shown here is derived from an EMBL/GenBank/DDBJ whole genome shotgun (WGS) entry which is preliminary data.</text>
</comment>
<dbReference type="SUPFAM" id="SSF111369">
    <property type="entry name" value="HlyD-like secretion proteins"/>
    <property type="match status" value="1"/>
</dbReference>
<proteinExistence type="predicted"/>
<evidence type="ECO:0000313" key="5">
    <source>
        <dbReference type="EMBL" id="MEI9412288.1"/>
    </source>
</evidence>
<evidence type="ECO:0000256" key="2">
    <source>
        <dbReference type="ARBA" id="ARBA00023054"/>
    </source>
</evidence>
<sequence length="349" mass="36803">MAPAAIVKRGSLADTVSAIGILEPSSLVQIDTRVSAQLMKFHVSLRDSVHAGDLIAEMDSFEQQNRMRVARALLSQKQAAQRLAQFELDRAERALGRQRQLSASQVVSSAALQDAEVAAGIASAKLEESTAKVEEAAAGVAKAQKDLDSTQITAPIDGRVIALEPKGEQPQTSRVIAVIGQTDVMRARVQVSEADVARVKVGQPVHFTTAGDRKTNRASVVMEVEPAPSTLLTNRGPPGSGCSGGPQAVCYNVVFEAPNTDGKLLPMMTAEVTITVSAVDNVLLAPRGALVGPDPQGLYYAKVEKGDGATESRRVRVGLVNQTHAEIVAGLAEGEKIILQKDSGITDTD</sequence>
<feature type="domain" description="Multidrug resistance protein MdtA-like C-terminal permuted SH3" evidence="4">
    <location>
        <begin position="281"/>
        <end position="339"/>
    </location>
</feature>
<dbReference type="Gene3D" id="2.40.420.20">
    <property type="match status" value="1"/>
</dbReference>
<dbReference type="EMBL" id="JAPYKS010000025">
    <property type="protein sequence ID" value="MEI9412288.1"/>
    <property type="molecule type" value="Genomic_DNA"/>
</dbReference>
<dbReference type="InterPro" id="IPR030190">
    <property type="entry name" value="MacA_alpha-hairpin_sf"/>
</dbReference>
<evidence type="ECO:0000313" key="6">
    <source>
        <dbReference type="Proteomes" id="UP001387293"/>
    </source>
</evidence>
<dbReference type="Gene3D" id="6.10.140.1990">
    <property type="match status" value="1"/>
</dbReference>
<dbReference type="PANTHER" id="PTHR30469">
    <property type="entry name" value="MULTIDRUG RESISTANCE PROTEIN MDTA"/>
    <property type="match status" value="1"/>
</dbReference>
<dbReference type="Pfam" id="PF25917">
    <property type="entry name" value="BSH_RND"/>
    <property type="match status" value="1"/>
</dbReference>
<dbReference type="InterPro" id="IPR058625">
    <property type="entry name" value="MdtA-like_BSH"/>
</dbReference>
<reference evidence="5 6" key="1">
    <citation type="submission" date="2022-12" db="EMBL/GenBank/DDBJ databases">
        <authorList>
            <person name="Muema E."/>
        </authorList>
    </citation>
    <scope>NUCLEOTIDE SEQUENCE [LARGE SCALE GENOMIC DNA]</scope>
    <source>
        <strain evidence="6">1326</strain>
    </source>
</reference>
<gene>
    <name evidence="5" type="ORF">O7A60_26560</name>
</gene>
<feature type="domain" description="Multidrug resistance protein MdtA-like barrel-sandwich hybrid" evidence="3">
    <location>
        <begin position="28"/>
        <end position="161"/>
    </location>
</feature>
<name>A0ABU8L2U0_9HYPH</name>
<dbReference type="Pfam" id="PF25967">
    <property type="entry name" value="RND-MFP_C"/>
    <property type="match status" value="1"/>
</dbReference>
<dbReference type="RefSeq" id="WP_337108700.1">
    <property type="nucleotide sequence ID" value="NZ_JAPYKS010000025.1"/>
</dbReference>
<accession>A0ABU8L2U0</accession>
<keyword evidence="2" id="KW-0175">Coiled coil</keyword>
<evidence type="ECO:0000256" key="1">
    <source>
        <dbReference type="ARBA" id="ARBA00022448"/>
    </source>
</evidence>
<dbReference type="Proteomes" id="UP001387293">
    <property type="component" value="Unassembled WGS sequence"/>
</dbReference>
<organism evidence="5 6">
    <name type="scientific">Mesorhizobium salmacidum</name>
    <dbReference type="NCBI Taxonomy" id="3015171"/>
    <lineage>
        <taxon>Bacteria</taxon>
        <taxon>Pseudomonadati</taxon>
        <taxon>Pseudomonadota</taxon>
        <taxon>Alphaproteobacteria</taxon>
        <taxon>Hyphomicrobiales</taxon>
        <taxon>Phyllobacteriaceae</taxon>
        <taxon>Mesorhizobium</taxon>
    </lineage>
</organism>
<dbReference type="InterPro" id="IPR058627">
    <property type="entry name" value="MdtA-like_C"/>
</dbReference>
<keyword evidence="6" id="KW-1185">Reference proteome</keyword>